<gene>
    <name evidence="1" type="ORF">MRB53_035605</name>
</gene>
<keyword evidence="2" id="KW-1185">Reference proteome</keyword>
<proteinExistence type="predicted"/>
<reference evidence="1 2" key="1">
    <citation type="journal article" date="2022" name="Hortic Res">
        <title>A haplotype resolved chromosomal level avocado genome allows analysis of novel avocado genes.</title>
        <authorList>
            <person name="Nath O."/>
            <person name="Fletcher S.J."/>
            <person name="Hayward A."/>
            <person name="Shaw L.M."/>
            <person name="Masouleh A.K."/>
            <person name="Furtado A."/>
            <person name="Henry R.J."/>
            <person name="Mitter N."/>
        </authorList>
    </citation>
    <scope>NUCLEOTIDE SEQUENCE [LARGE SCALE GENOMIC DNA]</scope>
    <source>
        <strain evidence="2">cv. Hass</strain>
    </source>
</reference>
<accession>A0ACC2K5E7</accession>
<dbReference type="EMBL" id="CM056820">
    <property type="protein sequence ID" value="KAJ8616233.1"/>
    <property type="molecule type" value="Genomic_DNA"/>
</dbReference>
<protein>
    <submittedName>
        <fullName evidence="1">Uncharacterized protein</fullName>
    </submittedName>
</protein>
<organism evidence="1 2">
    <name type="scientific">Persea americana</name>
    <name type="common">Avocado</name>
    <dbReference type="NCBI Taxonomy" id="3435"/>
    <lineage>
        <taxon>Eukaryota</taxon>
        <taxon>Viridiplantae</taxon>
        <taxon>Streptophyta</taxon>
        <taxon>Embryophyta</taxon>
        <taxon>Tracheophyta</taxon>
        <taxon>Spermatophyta</taxon>
        <taxon>Magnoliopsida</taxon>
        <taxon>Magnoliidae</taxon>
        <taxon>Laurales</taxon>
        <taxon>Lauraceae</taxon>
        <taxon>Persea</taxon>
    </lineage>
</organism>
<dbReference type="Proteomes" id="UP001234297">
    <property type="component" value="Chromosome 12"/>
</dbReference>
<sequence length="346" mass="39620">MASSSSAKTTISNAKFEVKKFDGTNNFGMWQCEVRDVLSQQELEIALEDKPSDMKDEEWKKINRQACSTIRLCLAKDQKYSVMRETSAKELWQKLEEKYMTKSLENRIYLKKKLFRFEYRQGISMTEHLDDFNKIIADLMNIDVTIDDEDKALLLLNSLPNSYDHFTHTLINGKIEVKYDVVSVALINNEYRKKDKQAHKDSSSDALTQNGSQDESKASGKSKQVEFDVIPVKSDGDYTNEEETPVDVIPVELEGDDTSEEEVPAQEPPQEQADSIAASKPKKNIRKPQRFTDMVAYALPMVEECVPTTYKEAKRHLESSKENPKKRKMVEAWLGIESLGLIWLLG</sequence>
<evidence type="ECO:0000313" key="2">
    <source>
        <dbReference type="Proteomes" id="UP001234297"/>
    </source>
</evidence>
<evidence type="ECO:0000313" key="1">
    <source>
        <dbReference type="EMBL" id="KAJ8616233.1"/>
    </source>
</evidence>
<comment type="caution">
    <text evidence="1">The sequence shown here is derived from an EMBL/GenBank/DDBJ whole genome shotgun (WGS) entry which is preliminary data.</text>
</comment>
<name>A0ACC2K5E7_PERAE</name>